<evidence type="ECO:0000313" key="1">
    <source>
        <dbReference type="EMBL" id="SVD50717.1"/>
    </source>
</evidence>
<dbReference type="EMBL" id="UINC01155078">
    <property type="protein sequence ID" value="SVD50717.1"/>
    <property type="molecule type" value="Genomic_DNA"/>
</dbReference>
<sequence length="30" mass="3418">MDLENIPIDDSISDCLYPGCLNKLNMDLDF</sequence>
<name>A0A382VW29_9ZZZZ</name>
<gene>
    <name evidence="1" type="ORF">METZ01_LOCUS403571</name>
</gene>
<organism evidence="1">
    <name type="scientific">marine metagenome</name>
    <dbReference type="NCBI Taxonomy" id="408172"/>
    <lineage>
        <taxon>unclassified sequences</taxon>
        <taxon>metagenomes</taxon>
        <taxon>ecological metagenomes</taxon>
    </lineage>
</organism>
<protein>
    <submittedName>
        <fullName evidence="1">Uncharacterized protein</fullName>
    </submittedName>
</protein>
<dbReference type="AlphaFoldDB" id="A0A382VW29"/>
<proteinExistence type="predicted"/>
<reference evidence="1" key="1">
    <citation type="submission" date="2018-05" db="EMBL/GenBank/DDBJ databases">
        <authorList>
            <person name="Lanie J.A."/>
            <person name="Ng W.-L."/>
            <person name="Kazmierczak K.M."/>
            <person name="Andrzejewski T.M."/>
            <person name="Davidsen T.M."/>
            <person name="Wayne K.J."/>
            <person name="Tettelin H."/>
            <person name="Glass J.I."/>
            <person name="Rusch D."/>
            <person name="Podicherti R."/>
            <person name="Tsui H.-C.T."/>
            <person name="Winkler M.E."/>
        </authorList>
    </citation>
    <scope>NUCLEOTIDE SEQUENCE</scope>
</reference>
<accession>A0A382VW29</accession>